<feature type="transmembrane region" description="Helical" evidence="1">
    <location>
        <begin position="7"/>
        <end position="26"/>
    </location>
</feature>
<dbReference type="EMBL" id="AEQN01000023">
    <property type="protein sequence ID" value="EFV01039.1"/>
    <property type="molecule type" value="Genomic_DNA"/>
</dbReference>
<keyword evidence="3" id="KW-1185">Reference proteome</keyword>
<proteinExistence type="predicted"/>
<evidence type="ECO:0000313" key="3">
    <source>
        <dbReference type="Proteomes" id="UP000004754"/>
    </source>
</evidence>
<sequence length="67" mass="7182">MKLKITVIIIAIVMVISGILLGWSVGIKGPAVQSSDSGEHSFENLTENIISPLVTDTRVKPRSPARP</sequence>
<keyword evidence="1" id="KW-0472">Membrane</keyword>
<organism evidence="2 3">
    <name type="scientific">Pseudoramibacter alactolyticus ATCC 23263</name>
    <dbReference type="NCBI Taxonomy" id="887929"/>
    <lineage>
        <taxon>Bacteria</taxon>
        <taxon>Bacillati</taxon>
        <taxon>Bacillota</taxon>
        <taxon>Clostridia</taxon>
        <taxon>Eubacteriales</taxon>
        <taxon>Eubacteriaceae</taxon>
        <taxon>Pseudoramibacter</taxon>
    </lineage>
</organism>
<keyword evidence="1" id="KW-1133">Transmembrane helix</keyword>
<accession>E6MIE3</accession>
<evidence type="ECO:0000256" key="1">
    <source>
        <dbReference type="SAM" id="Phobius"/>
    </source>
</evidence>
<evidence type="ECO:0000313" key="2">
    <source>
        <dbReference type="EMBL" id="EFV01039.1"/>
    </source>
</evidence>
<protein>
    <submittedName>
        <fullName evidence="2">Uncharacterized protein</fullName>
    </submittedName>
</protein>
<dbReference type="AlphaFoldDB" id="E6MIE3"/>
<dbReference type="Proteomes" id="UP000004754">
    <property type="component" value="Unassembled WGS sequence"/>
</dbReference>
<comment type="caution">
    <text evidence="2">The sequence shown here is derived from an EMBL/GenBank/DDBJ whole genome shotgun (WGS) entry which is preliminary data.</text>
</comment>
<keyword evidence="1" id="KW-0812">Transmembrane</keyword>
<gene>
    <name evidence="2" type="ORF">HMP0721_1778</name>
</gene>
<dbReference type="RefSeq" id="WP_006599200.1">
    <property type="nucleotide sequence ID" value="NZ_GL622359.1"/>
</dbReference>
<reference evidence="2 3" key="1">
    <citation type="submission" date="2010-12" db="EMBL/GenBank/DDBJ databases">
        <authorList>
            <person name="Muzny D."/>
            <person name="Qin X."/>
            <person name="Deng J."/>
            <person name="Jiang H."/>
            <person name="Liu Y."/>
            <person name="Qu J."/>
            <person name="Song X.-Z."/>
            <person name="Zhang L."/>
            <person name="Thornton R."/>
            <person name="Coyle M."/>
            <person name="Francisco L."/>
            <person name="Jackson L."/>
            <person name="Javaid M."/>
            <person name="Korchina V."/>
            <person name="Kovar C."/>
            <person name="Mata R."/>
            <person name="Mathew T."/>
            <person name="Ngo R."/>
            <person name="Nguyen L."/>
            <person name="Nguyen N."/>
            <person name="Okwuonu G."/>
            <person name="Ongeri F."/>
            <person name="Pham C."/>
            <person name="Simmons D."/>
            <person name="Wilczek-Boney K."/>
            <person name="Hale W."/>
            <person name="Jakkamsetti A."/>
            <person name="Pham P."/>
            <person name="Ruth R."/>
            <person name="San Lucas F."/>
            <person name="Warren J."/>
            <person name="Zhang J."/>
            <person name="Zhao Z."/>
            <person name="Zhou C."/>
            <person name="Zhu D."/>
            <person name="Lee S."/>
            <person name="Bess C."/>
            <person name="Blankenburg K."/>
            <person name="Forbes L."/>
            <person name="Fu Q."/>
            <person name="Gubbala S."/>
            <person name="Hirani K."/>
            <person name="Jayaseelan J.C."/>
            <person name="Lara F."/>
            <person name="Munidasa M."/>
            <person name="Palculict T."/>
            <person name="Patil S."/>
            <person name="Pu L.-L."/>
            <person name="Saada N."/>
            <person name="Tang L."/>
            <person name="Weissenberger G."/>
            <person name="Zhu Y."/>
            <person name="Hemphill L."/>
            <person name="Shang Y."/>
            <person name="Youmans B."/>
            <person name="Ayvaz T."/>
            <person name="Ross M."/>
            <person name="Santibanez J."/>
            <person name="Aqrawi P."/>
            <person name="Gross S."/>
            <person name="Joshi V."/>
            <person name="Fowler G."/>
            <person name="Nazareth L."/>
            <person name="Reid J."/>
            <person name="Worley K."/>
            <person name="Petrosino J."/>
            <person name="Highlander S."/>
            <person name="Gibbs R."/>
        </authorList>
    </citation>
    <scope>NUCLEOTIDE SEQUENCE [LARGE SCALE GENOMIC DNA]</scope>
    <source>
        <strain evidence="2 3">ATCC 23263</strain>
    </source>
</reference>
<dbReference type="HOGENOM" id="CLU_2809105_0_0_9"/>
<name>E6MIE3_9FIRM</name>